<dbReference type="RefSeq" id="WP_194366892.1">
    <property type="nucleotide sequence ID" value="NZ_CP054493.1"/>
</dbReference>
<evidence type="ECO:0000259" key="3">
    <source>
        <dbReference type="Pfam" id="PF03065"/>
    </source>
</evidence>
<proteinExistence type="inferred from homology"/>
<evidence type="ECO:0000313" key="6">
    <source>
        <dbReference type="EMBL" id="QOY54848.1"/>
    </source>
</evidence>
<feature type="domain" description="Alpha-amylase/4-alpha-glucanotransferase central" evidence="4">
    <location>
        <begin position="311"/>
        <end position="383"/>
    </location>
</feature>
<dbReference type="Proteomes" id="UP000593836">
    <property type="component" value="Chromosome"/>
</dbReference>
<dbReference type="PANTHER" id="PTHR36306">
    <property type="entry name" value="ALPHA-AMYLASE-RELATED-RELATED"/>
    <property type="match status" value="1"/>
</dbReference>
<evidence type="ECO:0000313" key="7">
    <source>
        <dbReference type="Proteomes" id="UP000593836"/>
    </source>
</evidence>
<name>A0A7S7M0P9_9BACT</name>
<dbReference type="KEGG" id="smas:HUE87_00965"/>
<reference evidence="6 7" key="1">
    <citation type="submission" date="2020-05" db="EMBL/GenBank/DDBJ databases">
        <title>Sulfurimonas marisnigri, sp. nov., and Sulfurimonas baltica, sp. nov., manganese oxide reducing chemolithoautotrophs of the class Epsilonproteobacteria isolated from the pelagic redoxclines of the Black and Baltic Seas and emended description of the genus Sulfurimonas.</title>
        <authorList>
            <person name="Henkel J.V."/>
            <person name="Laudan C."/>
            <person name="Werner J."/>
            <person name="Neu T."/>
            <person name="Plewe S."/>
            <person name="Sproer C."/>
            <person name="Bunk B."/>
            <person name="Schulz-Vogt H.N."/>
        </authorList>
    </citation>
    <scope>NUCLEOTIDE SEQUENCE [LARGE SCALE GENOMIC DNA]</scope>
    <source>
        <strain evidence="6 7">SoZ1</strain>
    </source>
</reference>
<dbReference type="InterPro" id="IPR015179">
    <property type="entry name" value="A-amylase/a-glucTrfase_C"/>
</dbReference>
<comment type="similarity">
    <text evidence="1">Belongs to the glycosyl hydrolase 57 family.</text>
</comment>
<keyword evidence="7" id="KW-1185">Reference proteome</keyword>
<gene>
    <name evidence="6" type="ORF">HUE87_00965</name>
</gene>
<dbReference type="InterPro" id="IPR014718">
    <property type="entry name" value="GH-type_carb-bd"/>
</dbReference>
<dbReference type="InterPro" id="IPR011330">
    <property type="entry name" value="Glyco_hydro/deAcase_b/a-brl"/>
</dbReference>
<dbReference type="SUPFAM" id="SSF74650">
    <property type="entry name" value="Galactose mutarotase-like"/>
    <property type="match status" value="1"/>
</dbReference>
<dbReference type="Pfam" id="PF09095">
    <property type="entry name" value="AmyA-gluTrfs_C"/>
    <property type="match status" value="1"/>
</dbReference>
<feature type="domain" description="Alpha-amylase/4-alpha-glucanotransferase C-terminal" evidence="5">
    <location>
        <begin position="396"/>
        <end position="672"/>
    </location>
</feature>
<keyword evidence="2" id="KW-0119">Carbohydrate metabolism</keyword>
<evidence type="ECO:0000256" key="1">
    <source>
        <dbReference type="ARBA" id="ARBA00006821"/>
    </source>
</evidence>
<dbReference type="PANTHER" id="PTHR36306:SF1">
    <property type="entry name" value="ALPHA-AMYLASE-RELATED"/>
    <property type="match status" value="1"/>
</dbReference>
<protein>
    <submittedName>
        <fullName evidence="6">DUF1926 domain-containing protein</fullName>
    </submittedName>
</protein>
<dbReference type="Pfam" id="PF09094">
    <property type="entry name" value="AmyA-A_glucT_m"/>
    <property type="match status" value="1"/>
</dbReference>
<dbReference type="CDD" id="cd10793">
    <property type="entry name" value="GH57N_TLGT_like"/>
    <property type="match status" value="1"/>
</dbReference>
<dbReference type="Gene3D" id="3.20.110.20">
    <property type="match status" value="1"/>
</dbReference>
<dbReference type="EMBL" id="CP054493">
    <property type="protein sequence ID" value="QOY54848.1"/>
    <property type="molecule type" value="Genomic_DNA"/>
</dbReference>
<dbReference type="InterPro" id="IPR015178">
    <property type="entry name" value="A-amylase/a-glucTrfase_central"/>
</dbReference>
<dbReference type="GO" id="GO:0005975">
    <property type="term" value="P:carbohydrate metabolic process"/>
    <property type="evidence" value="ECO:0007669"/>
    <property type="project" value="InterPro"/>
</dbReference>
<dbReference type="InterPro" id="IPR004300">
    <property type="entry name" value="Glyco_hydro_57_N"/>
</dbReference>
<dbReference type="Pfam" id="PF03065">
    <property type="entry name" value="Glyco_hydro_57"/>
    <property type="match status" value="1"/>
</dbReference>
<organism evidence="6 7">
    <name type="scientific">Candidatus Sulfurimonas marisnigri</name>
    <dbReference type="NCBI Taxonomy" id="2740405"/>
    <lineage>
        <taxon>Bacteria</taxon>
        <taxon>Pseudomonadati</taxon>
        <taxon>Campylobacterota</taxon>
        <taxon>Epsilonproteobacteria</taxon>
        <taxon>Campylobacterales</taxon>
        <taxon>Sulfurimonadaceae</taxon>
        <taxon>Sulfurimonas</taxon>
    </lineage>
</organism>
<dbReference type="GO" id="GO:0003824">
    <property type="term" value="F:catalytic activity"/>
    <property type="evidence" value="ECO:0007669"/>
    <property type="project" value="InterPro"/>
</dbReference>
<dbReference type="InterPro" id="IPR028995">
    <property type="entry name" value="Glyco_hydro_57/38_cen_sf"/>
</dbReference>
<evidence type="ECO:0000259" key="4">
    <source>
        <dbReference type="Pfam" id="PF09094"/>
    </source>
</evidence>
<dbReference type="AlphaFoldDB" id="A0A7S7M0P9"/>
<dbReference type="SUPFAM" id="SSF88688">
    <property type="entry name" value="Families 57/38 glycoside transferase middle domain"/>
    <property type="match status" value="1"/>
</dbReference>
<dbReference type="Gene3D" id="2.70.98.10">
    <property type="match status" value="1"/>
</dbReference>
<dbReference type="InterPro" id="IPR052046">
    <property type="entry name" value="GH57_Enzymes"/>
</dbReference>
<dbReference type="SUPFAM" id="SSF88713">
    <property type="entry name" value="Glycoside hydrolase/deacetylase"/>
    <property type="match status" value="1"/>
</dbReference>
<evidence type="ECO:0000256" key="2">
    <source>
        <dbReference type="ARBA" id="ARBA00023277"/>
    </source>
</evidence>
<evidence type="ECO:0000259" key="5">
    <source>
        <dbReference type="Pfam" id="PF09095"/>
    </source>
</evidence>
<feature type="domain" description="Glycoside hydrolase family 57 N-terminal" evidence="3">
    <location>
        <begin position="26"/>
        <end position="266"/>
    </location>
</feature>
<dbReference type="InterPro" id="IPR011013">
    <property type="entry name" value="Gal_mutarotase_sf_dom"/>
</dbReference>
<sequence length="678" mass="78106">MKKVSLLFGIHMHQPVDNFGEAVDEAIELCYGPFFKTMVKYPDFKFAVHCSGWLLDQIRTKHPKIFSNMSKLTKKGAIEWVSAGYYEPVLSSIPSRDRQAQVNKLNDYIKEHLDATAEGLWLTERVWESSIVPDLHKVGINYAIVDDYHFLSSGFSASKMDGYYMTEEGGYPLALFPISQSLRYALPFFSVERAIDAILDCSKEEDSAAIIFDDAEKFGLWPKTHKWVYEEKWLKSFVEAVIAHENIETMHYSKYLTQKHSRGLAYLNDTSYFEMGEWSLSSENTLVLEELKSHVGSEYIEKMGVAFIKGGIWKNFFIKYHESNYLHKRMLSHSVQQESLKASSLESLYKMQTNDVFWHGVFGGIYLPNLRDNAYRHLLEIEREQAKNKISFERKDIDMDGYDELKVLSKSLSTVFSSRWGGQMIEFGSLDKLFNWQNTLMRRKEAYHGKILNPIESKVASSDENRDGIETIHNSSEDIDESLKAELIYDWHPKHSFIDHFTAEPFELESFRTLSFCEVGDFANKPFELDVKTNSFRRKGGIYLDKHYVNEVEKIYTFDNESVTLDLICNSEYTKKLFYAMECNFHLAHPHHATLNGQKVEDGLSINDIDTLTIVDTFTEKKITLTCSQKCNLHAYILNTVSQSESGFDTVAQQISLIFSLGFESSLNMQINLGVSNV</sequence>
<dbReference type="GO" id="GO:0030246">
    <property type="term" value="F:carbohydrate binding"/>
    <property type="evidence" value="ECO:0007669"/>
    <property type="project" value="InterPro"/>
</dbReference>
<accession>A0A7S7M0P9</accession>